<evidence type="ECO:0000313" key="2">
    <source>
        <dbReference type="Proteomes" id="UP000273643"/>
    </source>
</evidence>
<dbReference type="AlphaFoldDB" id="A0A3N1NLV6"/>
<sequence length="187" mass="21947">MIMRTWWNKNTVLTLLLALVALAIVVRITPPYVPKVVELTLVKNKEAIRRIDQEREVDFQRTLWVDRLDLSRKNQLRHTKLGQIGYADNFFVDIDHPFEVLVPGEYRFLIGSDDGFIAKVDGREICRFNRDRGYRKQSCRARLDEGEHRFELTYFQGGGHAGLTVEYRLKDGTQAYFFGEDSELMRF</sequence>
<dbReference type="Proteomes" id="UP000273643">
    <property type="component" value="Unassembled WGS sequence"/>
</dbReference>
<protein>
    <submittedName>
        <fullName evidence="1">PA14 domain-containing protein</fullName>
    </submittedName>
</protein>
<gene>
    <name evidence="1" type="ORF">EDC38_1401</name>
</gene>
<proteinExistence type="predicted"/>
<organism evidence="1 2">
    <name type="scientific">Marinimicrobium koreense</name>
    <dbReference type="NCBI Taxonomy" id="306545"/>
    <lineage>
        <taxon>Bacteria</taxon>
        <taxon>Pseudomonadati</taxon>
        <taxon>Pseudomonadota</taxon>
        <taxon>Gammaproteobacteria</taxon>
        <taxon>Cellvibrionales</taxon>
        <taxon>Cellvibrionaceae</taxon>
        <taxon>Marinimicrobium</taxon>
    </lineage>
</organism>
<name>A0A3N1NLV6_9GAMM</name>
<comment type="caution">
    <text evidence="1">The sequence shown here is derived from an EMBL/GenBank/DDBJ whole genome shotgun (WGS) entry which is preliminary data.</text>
</comment>
<accession>A0A3N1NLV6</accession>
<keyword evidence="2" id="KW-1185">Reference proteome</keyword>
<dbReference type="OrthoDB" id="5701322at2"/>
<dbReference type="EMBL" id="RJUK01000001">
    <property type="protein sequence ID" value="ROQ20784.1"/>
    <property type="molecule type" value="Genomic_DNA"/>
</dbReference>
<evidence type="ECO:0000313" key="1">
    <source>
        <dbReference type="EMBL" id="ROQ20784.1"/>
    </source>
</evidence>
<reference evidence="1 2" key="1">
    <citation type="submission" date="2018-11" db="EMBL/GenBank/DDBJ databases">
        <title>Genomic Encyclopedia of Type Strains, Phase IV (KMG-IV): sequencing the most valuable type-strain genomes for metagenomic binning, comparative biology and taxonomic classification.</title>
        <authorList>
            <person name="Goeker M."/>
        </authorList>
    </citation>
    <scope>NUCLEOTIDE SEQUENCE [LARGE SCALE GENOMIC DNA]</scope>
    <source>
        <strain evidence="1 2">DSM 16974</strain>
    </source>
</reference>